<protein>
    <submittedName>
        <fullName evidence="2">Uncharacterized protein</fullName>
    </submittedName>
</protein>
<dbReference type="Proteomes" id="UP000192674">
    <property type="component" value="Unassembled WGS sequence"/>
</dbReference>
<feature type="region of interest" description="Disordered" evidence="1">
    <location>
        <begin position="1"/>
        <end position="22"/>
    </location>
</feature>
<dbReference type="SUPFAM" id="SSF51735">
    <property type="entry name" value="NAD(P)-binding Rossmann-fold domains"/>
    <property type="match status" value="1"/>
</dbReference>
<reference evidence="2 3" key="1">
    <citation type="submission" date="2017-04" db="EMBL/GenBank/DDBJ databases">
        <authorList>
            <person name="Afonso C.L."/>
            <person name="Miller P.J."/>
            <person name="Scott M.A."/>
            <person name="Spackman E."/>
            <person name="Goraichik I."/>
            <person name="Dimitrov K.M."/>
            <person name="Suarez D.L."/>
            <person name="Swayne D.E."/>
        </authorList>
    </citation>
    <scope>NUCLEOTIDE SEQUENCE [LARGE SCALE GENOMIC DNA]</scope>
    <source>
        <strain evidence="2 3">DSM 43828</strain>
    </source>
</reference>
<name>A0A1Y5X1S0_KIBAR</name>
<organism evidence="2 3">
    <name type="scientific">Kibdelosporangium aridum</name>
    <dbReference type="NCBI Taxonomy" id="2030"/>
    <lineage>
        <taxon>Bacteria</taxon>
        <taxon>Bacillati</taxon>
        <taxon>Actinomycetota</taxon>
        <taxon>Actinomycetes</taxon>
        <taxon>Pseudonocardiales</taxon>
        <taxon>Pseudonocardiaceae</taxon>
        <taxon>Kibdelosporangium</taxon>
    </lineage>
</organism>
<gene>
    <name evidence="2" type="ORF">SAMN05661093_01018</name>
</gene>
<keyword evidence="3" id="KW-1185">Reference proteome</keyword>
<evidence type="ECO:0000313" key="2">
    <source>
        <dbReference type="EMBL" id="SMC62589.1"/>
    </source>
</evidence>
<accession>A0A1Y5X1S0</accession>
<sequence length="66" mass="6768">MFGSAFDDGKEREPLGVAGTGNHGRAIAERYASLGANFVINHTSNANRALETVAAIEQSGAPAPPS</sequence>
<dbReference type="RefSeq" id="WP_084424852.1">
    <property type="nucleotide sequence ID" value="NZ_FWXV01000001.1"/>
</dbReference>
<dbReference type="EMBL" id="FWXV01000001">
    <property type="protein sequence ID" value="SMC62589.1"/>
    <property type="molecule type" value="Genomic_DNA"/>
</dbReference>
<evidence type="ECO:0000256" key="1">
    <source>
        <dbReference type="SAM" id="MobiDB-lite"/>
    </source>
</evidence>
<dbReference type="AlphaFoldDB" id="A0A1Y5X1S0"/>
<evidence type="ECO:0000313" key="3">
    <source>
        <dbReference type="Proteomes" id="UP000192674"/>
    </source>
</evidence>
<dbReference type="InterPro" id="IPR036291">
    <property type="entry name" value="NAD(P)-bd_dom_sf"/>
</dbReference>
<proteinExistence type="predicted"/>